<keyword evidence="1" id="KW-0805">Transcription regulation</keyword>
<reference evidence="5 6" key="1">
    <citation type="submission" date="2020-05" db="EMBL/GenBank/DDBJ databases">
        <title>Mucilaginibacter mali sp. nov.</title>
        <authorList>
            <person name="Kim H.S."/>
            <person name="Lee K.C."/>
            <person name="Suh M.K."/>
            <person name="Kim J.-S."/>
            <person name="Han K.-I."/>
            <person name="Eom M.K."/>
            <person name="Shin Y.K."/>
            <person name="Lee J.-S."/>
        </authorList>
    </citation>
    <scope>NUCLEOTIDE SEQUENCE [LARGE SCALE GENOMIC DNA]</scope>
    <source>
        <strain evidence="5 6">G2-14</strain>
    </source>
</reference>
<dbReference type="InterPro" id="IPR013096">
    <property type="entry name" value="Cupin_2"/>
</dbReference>
<protein>
    <submittedName>
        <fullName evidence="5">AraC family transcriptional regulator</fullName>
    </submittedName>
</protein>
<dbReference type="InterPro" id="IPR018060">
    <property type="entry name" value="HTH_AraC"/>
</dbReference>
<dbReference type="CDD" id="cd06976">
    <property type="entry name" value="cupin_MtlR-like_N"/>
    <property type="match status" value="1"/>
</dbReference>
<evidence type="ECO:0000313" key="5">
    <source>
        <dbReference type="EMBL" id="QKJ30705.1"/>
    </source>
</evidence>
<keyword evidence="2" id="KW-0238">DNA-binding</keyword>
<dbReference type="SUPFAM" id="SSF46689">
    <property type="entry name" value="Homeodomain-like"/>
    <property type="match status" value="2"/>
</dbReference>
<dbReference type="SUPFAM" id="SSF51182">
    <property type="entry name" value="RmlC-like cupins"/>
    <property type="match status" value="1"/>
</dbReference>
<dbReference type="GO" id="GO:0003700">
    <property type="term" value="F:DNA-binding transcription factor activity"/>
    <property type="evidence" value="ECO:0007669"/>
    <property type="project" value="InterPro"/>
</dbReference>
<sequence length="315" mass="36401">MRPHFLKLQAQPQNSFSIRRDVLPYFKGVWHYHPELELHYVIKGEGIRLVGDKISNFSAGDLVLLGENLPHCWRCNEEYFSAYSKMNVEVVVLQFLPDCLGRYLLNLPEAYLLPKLFEKAKAGLSFTGNTRARVAEMMQQLVDLSGMDRLVTMVSILKELSESAECSEITLTKRKFYTSNEIDTNRFNNICNYTLTNFRREISLEEIAEVGNLSVTSFCRYFKLMTNQKYSDFLTQIRISHACRLLIDDKLSTDTICFESGFYNISNFYRHFKKVTELTPLVYKNKYMQGKPTGYDAFPAIRAAPPPAPLITQTR</sequence>
<evidence type="ECO:0000313" key="6">
    <source>
        <dbReference type="Proteomes" id="UP000505355"/>
    </source>
</evidence>
<dbReference type="InterPro" id="IPR011051">
    <property type="entry name" value="RmlC_Cupin_sf"/>
</dbReference>
<keyword evidence="6" id="KW-1185">Reference proteome</keyword>
<accession>A0A7D4QAC3</accession>
<feature type="domain" description="HTH araC/xylS-type" evidence="4">
    <location>
        <begin position="188"/>
        <end position="286"/>
    </location>
</feature>
<dbReference type="SMART" id="SM00342">
    <property type="entry name" value="HTH_ARAC"/>
    <property type="match status" value="1"/>
</dbReference>
<dbReference type="PROSITE" id="PS01124">
    <property type="entry name" value="HTH_ARAC_FAMILY_2"/>
    <property type="match status" value="1"/>
</dbReference>
<proteinExistence type="predicted"/>
<dbReference type="GO" id="GO:0043565">
    <property type="term" value="F:sequence-specific DNA binding"/>
    <property type="evidence" value="ECO:0007669"/>
    <property type="project" value="InterPro"/>
</dbReference>
<dbReference type="KEGG" id="mmab:HQ865_13390"/>
<evidence type="ECO:0000259" key="4">
    <source>
        <dbReference type="PROSITE" id="PS01124"/>
    </source>
</evidence>
<dbReference type="InterPro" id="IPR014710">
    <property type="entry name" value="RmlC-like_jellyroll"/>
</dbReference>
<dbReference type="Gene3D" id="2.60.120.10">
    <property type="entry name" value="Jelly Rolls"/>
    <property type="match status" value="1"/>
</dbReference>
<name>A0A7D4QAC3_9SPHI</name>
<organism evidence="5 6">
    <name type="scientific">Mucilaginibacter mali</name>
    <dbReference type="NCBI Taxonomy" id="2740462"/>
    <lineage>
        <taxon>Bacteria</taxon>
        <taxon>Pseudomonadati</taxon>
        <taxon>Bacteroidota</taxon>
        <taxon>Sphingobacteriia</taxon>
        <taxon>Sphingobacteriales</taxon>
        <taxon>Sphingobacteriaceae</taxon>
        <taxon>Mucilaginibacter</taxon>
    </lineage>
</organism>
<dbReference type="Proteomes" id="UP000505355">
    <property type="component" value="Chromosome"/>
</dbReference>
<dbReference type="RefSeq" id="WP_173415378.1">
    <property type="nucleotide sequence ID" value="NZ_CP054139.1"/>
</dbReference>
<dbReference type="Gene3D" id="1.10.10.60">
    <property type="entry name" value="Homeodomain-like"/>
    <property type="match status" value="2"/>
</dbReference>
<evidence type="ECO:0000256" key="3">
    <source>
        <dbReference type="ARBA" id="ARBA00023163"/>
    </source>
</evidence>
<evidence type="ECO:0000256" key="2">
    <source>
        <dbReference type="ARBA" id="ARBA00023125"/>
    </source>
</evidence>
<evidence type="ECO:0000256" key="1">
    <source>
        <dbReference type="ARBA" id="ARBA00023015"/>
    </source>
</evidence>
<dbReference type="PANTHER" id="PTHR43280:SF27">
    <property type="entry name" value="TRANSCRIPTIONAL REGULATOR MTLR"/>
    <property type="match status" value="1"/>
</dbReference>
<dbReference type="Pfam" id="PF07883">
    <property type="entry name" value="Cupin_2"/>
    <property type="match status" value="1"/>
</dbReference>
<dbReference type="InterPro" id="IPR009057">
    <property type="entry name" value="Homeodomain-like_sf"/>
</dbReference>
<dbReference type="AlphaFoldDB" id="A0A7D4QAC3"/>
<dbReference type="EMBL" id="CP054139">
    <property type="protein sequence ID" value="QKJ30705.1"/>
    <property type="molecule type" value="Genomic_DNA"/>
</dbReference>
<gene>
    <name evidence="5" type="ORF">HQ865_13390</name>
</gene>
<dbReference type="PANTHER" id="PTHR43280">
    <property type="entry name" value="ARAC-FAMILY TRANSCRIPTIONAL REGULATOR"/>
    <property type="match status" value="1"/>
</dbReference>
<keyword evidence="3" id="KW-0804">Transcription</keyword>
<dbReference type="Pfam" id="PF12833">
    <property type="entry name" value="HTH_18"/>
    <property type="match status" value="1"/>
</dbReference>